<keyword evidence="3" id="KW-1185">Reference proteome</keyword>
<evidence type="ECO:0000313" key="2">
    <source>
        <dbReference type="EMBL" id="GAA4239985.1"/>
    </source>
</evidence>
<dbReference type="Proteomes" id="UP001501710">
    <property type="component" value="Unassembled WGS sequence"/>
</dbReference>
<protein>
    <submittedName>
        <fullName evidence="2">Uncharacterized protein</fullName>
    </submittedName>
</protein>
<evidence type="ECO:0000256" key="1">
    <source>
        <dbReference type="SAM" id="MobiDB-lite"/>
    </source>
</evidence>
<evidence type="ECO:0000313" key="3">
    <source>
        <dbReference type="Proteomes" id="UP001501710"/>
    </source>
</evidence>
<accession>A0ABP8CK48</accession>
<gene>
    <name evidence="2" type="ORF">GCM10022254_62980</name>
</gene>
<reference evidence="3" key="1">
    <citation type="journal article" date="2019" name="Int. J. Syst. Evol. Microbiol.">
        <title>The Global Catalogue of Microorganisms (GCM) 10K type strain sequencing project: providing services to taxonomists for standard genome sequencing and annotation.</title>
        <authorList>
            <consortium name="The Broad Institute Genomics Platform"/>
            <consortium name="The Broad Institute Genome Sequencing Center for Infectious Disease"/>
            <person name="Wu L."/>
            <person name="Ma J."/>
        </authorList>
    </citation>
    <scope>NUCLEOTIDE SEQUENCE [LARGE SCALE GENOMIC DNA]</scope>
    <source>
        <strain evidence="3">JCM 17440</strain>
    </source>
</reference>
<comment type="caution">
    <text evidence="2">The sequence shown here is derived from an EMBL/GenBank/DDBJ whole genome shotgun (WGS) entry which is preliminary data.</text>
</comment>
<proteinExistence type="predicted"/>
<dbReference type="EMBL" id="BAABAS010000021">
    <property type="protein sequence ID" value="GAA4239985.1"/>
    <property type="molecule type" value="Genomic_DNA"/>
</dbReference>
<name>A0ABP8CK48_9ACTN</name>
<sequence>MRFGGWCRVETGGGIRRGPTPVSEAPDAAGESGDGGRGWDAAACRAPWSVWSDAGPHLAVRAAGWWAPARERAEPCSGETKLERYRAAGILPFEEGGGPNGTLMYTDDRDGVDEPNGPSLHAR</sequence>
<organism evidence="2 3">
    <name type="scientific">Actinomadura meridiana</name>
    <dbReference type="NCBI Taxonomy" id="559626"/>
    <lineage>
        <taxon>Bacteria</taxon>
        <taxon>Bacillati</taxon>
        <taxon>Actinomycetota</taxon>
        <taxon>Actinomycetes</taxon>
        <taxon>Streptosporangiales</taxon>
        <taxon>Thermomonosporaceae</taxon>
        <taxon>Actinomadura</taxon>
    </lineage>
</organism>
<feature type="region of interest" description="Disordered" evidence="1">
    <location>
        <begin position="12"/>
        <end position="39"/>
    </location>
</feature>
<feature type="region of interest" description="Disordered" evidence="1">
    <location>
        <begin position="96"/>
        <end position="123"/>
    </location>
</feature>